<protein>
    <submittedName>
        <fullName evidence="1">Uncharacterized protein</fullName>
    </submittedName>
</protein>
<reference evidence="1 2" key="1">
    <citation type="submission" date="2020-06" db="EMBL/GenBank/DDBJ databases">
        <title>Transcriptomic and genomic resources for Thalictrum thalictroides and T. hernandezii: Facilitating candidate gene discovery in an emerging model plant lineage.</title>
        <authorList>
            <person name="Arias T."/>
            <person name="Riano-Pachon D.M."/>
            <person name="Di Stilio V.S."/>
        </authorList>
    </citation>
    <scope>NUCLEOTIDE SEQUENCE [LARGE SCALE GENOMIC DNA]</scope>
    <source>
        <strain evidence="2">cv. WT478/WT964</strain>
        <tissue evidence="1">Leaves</tissue>
    </source>
</reference>
<name>A0A7J6VBU1_THATH</name>
<keyword evidence="2" id="KW-1185">Reference proteome</keyword>
<dbReference type="EMBL" id="JABWDY010034574">
    <property type="protein sequence ID" value="KAF5182556.1"/>
    <property type="molecule type" value="Genomic_DNA"/>
</dbReference>
<gene>
    <name evidence="1" type="ORF">FRX31_027857</name>
</gene>
<accession>A0A7J6VBU1</accession>
<dbReference type="AlphaFoldDB" id="A0A7J6VBU1"/>
<dbReference type="Proteomes" id="UP000554482">
    <property type="component" value="Unassembled WGS sequence"/>
</dbReference>
<evidence type="ECO:0000313" key="2">
    <source>
        <dbReference type="Proteomes" id="UP000554482"/>
    </source>
</evidence>
<evidence type="ECO:0000313" key="1">
    <source>
        <dbReference type="EMBL" id="KAF5182556.1"/>
    </source>
</evidence>
<proteinExistence type="predicted"/>
<sequence>MLITLEIFLDYDNENFIPSNQVYKTWHCLSQVVGLMVSFSHSKLSHHFCCPSIFFSVLLALFESSGSLLSFGHSDTFIDSKDGKGNELMLHMDRRLGNSNKYNSLRLEKVF</sequence>
<organism evidence="1 2">
    <name type="scientific">Thalictrum thalictroides</name>
    <name type="common">Rue-anemone</name>
    <name type="synonym">Anemone thalictroides</name>
    <dbReference type="NCBI Taxonomy" id="46969"/>
    <lineage>
        <taxon>Eukaryota</taxon>
        <taxon>Viridiplantae</taxon>
        <taxon>Streptophyta</taxon>
        <taxon>Embryophyta</taxon>
        <taxon>Tracheophyta</taxon>
        <taxon>Spermatophyta</taxon>
        <taxon>Magnoliopsida</taxon>
        <taxon>Ranunculales</taxon>
        <taxon>Ranunculaceae</taxon>
        <taxon>Thalictroideae</taxon>
        <taxon>Thalictrum</taxon>
    </lineage>
</organism>
<comment type="caution">
    <text evidence="1">The sequence shown here is derived from an EMBL/GenBank/DDBJ whole genome shotgun (WGS) entry which is preliminary data.</text>
</comment>